<evidence type="ECO:0000313" key="1">
    <source>
        <dbReference type="EMBL" id="EPY05756.1"/>
    </source>
</evidence>
<gene>
    <name evidence="1" type="ORF">PAALTS15_18188</name>
</gene>
<reference evidence="1 2" key="1">
    <citation type="submission" date="2013-05" db="EMBL/GenBank/DDBJ databases">
        <authorList>
            <person name="Strain E.A."/>
            <person name="Brown E."/>
            <person name="Allard M.W."/>
            <person name="Luo Y.L."/>
        </authorList>
    </citation>
    <scope>NUCLEOTIDE SEQUENCE [LARGE SCALE GENOMIC DNA]</scope>
    <source>
        <strain evidence="1 2">TS-15</strain>
    </source>
</reference>
<dbReference type="PATRIC" id="fig|1117108.3.peg.3743"/>
<organism evidence="1 2">
    <name type="scientific">Paenibacillus alvei TS-15</name>
    <dbReference type="NCBI Taxonomy" id="1117108"/>
    <lineage>
        <taxon>Bacteria</taxon>
        <taxon>Bacillati</taxon>
        <taxon>Bacillota</taxon>
        <taxon>Bacilli</taxon>
        <taxon>Bacillales</taxon>
        <taxon>Paenibacillaceae</taxon>
        <taxon>Paenibacillus</taxon>
    </lineage>
</organism>
<evidence type="ECO:0000313" key="2">
    <source>
        <dbReference type="Proteomes" id="UP000015344"/>
    </source>
</evidence>
<dbReference type="AlphaFoldDB" id="S9TTY0"/>
<dbReference type="NCBIfam" id="TIGR02243">
    <property type="entry name" value="putative baseplate assembly protein"/>
    <property type="match status" value="1"/>
</dbReference>
<comment type="caution">
    <text evidence="1">The sequence shown here is derived from an EMBL/GenBank/DDBJ whole genome shotgun (WGS) entry which is preliminary data.</text>
</comment>
<dbReference type="InterPro" id="IPR011749">
    <property type="entry name" value="CHP02243"/>
</dbReference>
<protein>
    <submittedName>
        <fullName evidence="1">Uncharacterized protein</fullName>
    </submittedName>
</protein>
<name>S9TTY0_PAEAL</name>
<sequence length="847" mass="94025">MKYYCSNQLRRGVVSKHAEFNGIDFLEVVDARDMPIAQRQRTLHLHFINPLTITLSTQNFLISGGERIKHITVTDVRPGVDNAMLEIRVSEPGDFSTYTLSLVQDTDQLQPPAGFDALLSSVDFSFKIECANDFDCKQSVVCLPEIQQEPIINYLAKDYASFRRVILDRLAMLVPQWQESHPADVGITLVELLSYVGDYLSYQQDAIANEAYPGTARRRISMRRHARLVDYPMHDGCNARVWVQIQVSNDLTLPVHTQLLTRSSGQTKEPIIQMGTREYKQALSEGAEVFETMEDAPLFAAHNVLSFYTWGDRECCLPAGSTRATLLGKLPNLRVGDVLIFQEKLGPNTGTEGDANPAHRCVVRLTSVTANHDPLGGFFLTTSSSDPIDVTEITWAEADALPFTLCLSARTETTHGNKYVTDISVALGNVLLADHGRTITQSLGHVPLMQMARVQPSGSTSQSDVPVLVPPLFRPQLQYGPLTQMCRVKRITSIGKTVLSAGRRHQQIIFFDPLAPASSAMQCDLRLAMPAISVTDSSGAPWNVQRDLLASDAFDKHFLAEVEDNGLATLRFGDDIYGMRPRPDIDQGKPCWVATYRIGNGTAGNVGADTIAQIISNDPSIIAVTNPLPAQGGIDPESMEHVRLSAPFAFNSQERAVTLADYAEIAQRHPGVQRAVATYRWTGSWRTVFLSIDRFGGGEVDTAFISEMQQFLERYRMEGQDIEINGPRYVPLEITLKVCVKDGYFWNDVKQVLLSVFSNRLLPDGRRGIFHADNFTFGQDIYLSPLYAAAQDVPGVSFVEITTFQRWGQPAKDASSAQMLKIGALEVARLDNNRNFPERGILHIEKL</sequence>
<dbReference type="Proteomes" id="UP000015344">
    <property type="component" value="Unassembled WGS sequence"/>
</dbReference>
<dbReference type="RefSeq" id="WP_021260918.1">
    <property type="nucleotide sequence ID" value="NZ_ATMT01000062.1"/>
</dbReference>
<proteinExistence type="predicted"/>
<accession>S9TTY0</accession>
<dbReference type="eggNOG" id="COG3299">
    <property type="taxonomic scope" value="Bacteria"/>
</dbReference>
<dbReference type="EMBL" id="ATMT01000062">
    <property type="protein sequence ID" value="EPY05756.1"/>
    <property type="molecule type" value="Genomic_DNA"/>
</dbReference>